<reference evidence="3" key="1">
    <citation type="journal article" date="2019" name="Int. J. Syst. Evol. Microbiol.">
        <title>The Global Catalogue of Microorganisms (GCM) 10K type strain sequencing project: providing services to taxonomists for standard genome sequencing and annotation.</title>
        <authorList>
            <consortium name="The Broad Institute Genomics Platform"/>
            <consortium name="The Broad Institute Genome Sequencing Center for Infectious Disease"/>
            <person name="Wu L."/>
            <person name="Ma J."/>
        </authorList>
    </citation>
    <scope>NUCLEOTIDE SEQUENCE [LARGE SCALE GENOMIC DNA]</scope>
    <source>
        <strain evidence="3">CCUG 63682</strain>
    </source>
</reference>
<feature type="signal peptide" evidence="1">
    <location>
        <begin position="1"/>
        <end position="19"/>
    </location>
</feature>
<evidence type="ECO:0000313" key="3">
    <source>
        <dbReference type="Proteomes" id="UP001595953"/>
    </source>
</evidence>
<keyword evidence="1" id="KW-0732">Signal</keyword>
<dbReference type="Proteomes" id="UP001595953">
    <property type="component" value="Unassembled WGS sequence"/>
</dbReference>
<protein>
    <recommendedName>
        <fullName evidence="4">Secreted protein</fullName>
    </recommendedName>
</protein>
<evidence type="ECO:0000256" key="1">
    <source>
        <dbReference type="SAM" id="SignalP"/>
    </source>
</evidence>
<organism evidence="2 3">
    <name type="scientific">Geojedonia litorea</name>
    <dbReference type="NCBI Taxonomy" id="1268269"/>
    <lineage>
        <taxon>Bacteria</taxon>
        <taxon>Pseudomonadati</taxon>
        <taxon>Bacteroidota</taxon>
        <taxon>Flavobacteriia</taxon>
        <taxon>Flavobacteriales</taxon>
        <taxon>Flavobacteriaceae</taxon>
        <taxon>Geojedonia</taxon>
    </lineage>
</organism>
<evidence type="ECO:0000313" key="2">
    <source>
        <dbReference type="EMBL" id="MFC4722356.1"/>
    </source>
</evidence>
<comment type="caution">
    <text evidence="2">The sequence shown here is derived from an EMBL/GenBank/DDBJ whole genome shotgun (WGS) entry which is preliminary data.</text>
</comment>
<evidence type="ECO:0008006" key="4">
    <source>
        <dbReference type="Google" id="ProtNLM"/>
    </source>
</evidence>
<dbReference type="EMBL" id="JBHSGP010000014">
    <property type="protein sequence ID" value="MFC4722356.1"/>
    <property type="molecule type" value="Genomic_DNA"/>
</dbReference>
<sequence>MKKLLLSVLFLSVIGLVQAQTNLYENPEFDKIAESHKIIAIVPFKTQVKLRPKQMKDMTTEQLQRIERSEGESIQSAMYSWFLKRKKRGDLQNLEIQDPRITTAMLKKQNIDYDNIMDFTPKELANFLEVDAVISGEFETDKPMSEGASVALGLLIGFWGNTNSATINMSVHNAEDGVLLWNYNKQVRGSLGSDSENLINTLMRKASRRLAYTKHSKNDDDN</sequence>
<gene>
    <name evidence="2" type="ORF">ACFO5O_08485</name>
</gene>
<name>A0ABV9N251_9FLAO</name>
<accession>A0ABV9N251</accession>
<keyword evidence="3" id="KW-1185">Reference proteome</keyword>
<dbReference type="RefSeq" id="WP_387962794.1">
    <property type="nucleotide sequence ID" value="NZ_JBHSGP010000014.1"/>
</dbReference>
<proteinExistence type="predicted"/>
<dbReference type="Gene3D" id="3.40.50.10610">
    <property type="entry name" value="ABC-type transport auxiliary lipoprotein component"/>
    <property type="match status" value="1"/>
</dbReference>
<feature type="chain" id="PRO_5045259585" description="Secreted protein" evidence="1">
    <location>
        <begin position="20"/>
        <end position="222"/>
    </location>
</feature>